<dbReference type="Pfam" id="PF24373">
    <property type="entry name" value="DUF7529"/>
    <property type="match status" value="1"/>
</dbReference>
<protein>
    <submittedName>
        <fullName evidence="2">Uncharacterized protein</fullName>
    </submittedName>
</protein>
<comment type="caution">
    <text evidence="2">The sequence shown here is derived from an EMBL/GenBank/DDBJ whole genome shotgun (WGS) entry which is preliminary data.</text>
</comment>
<keyword evidence="3" id="KW-1185">Reference proteome</keyword>
<evidence type="ECO:0000256" key="1">
    <source>
        <dbReference type="SAM" id="MobiDB-lite"/>
    </source>
</evidence>
<name>A0AAV3T3U1_9EURY</name>
<sequence>MADDSPDANDIRETSAWGRTLSEAEQRADALVEEGWDATTVRAGHLAPVGPEVEGTDTVGLAFIVPSEEGEDFEALVTEGVTDYVVYAESAGGTRYLVVEVRNEDAADAVLLVGAFPRDAAAGLREHARSEGTLRAHVRALDETHYGTVEFDNPEIFFDD</sequence>
<reference evidence="2 3" key="1">
    <citation type="journal article" date="2019" name="Int. J. Syst. Evol. Microbiol.">
        <title>The Global Catalogue of Microorganisms (GCM) 10K type strain sequencing project: providing services to taxonomists for standard genome sequencing and annotation.</title>
        <authorList>
            <consortium name="The Broad Institute Genomics Platform"/>
            <consortium name="The Broad Institute Genome Sequencing Center for Infectious Disease"/>
            <person name="Wu L."/>
            <person name="Ma J."/>
        </authorList>
    </citation>
    <scope>NUCLEOTIDE SEQUENCE [LARGE SCALE GENOMIC DNA]</scope>
    <source>
        <strain evidence="2 3">JCM 16327</strain>
    </source>
</reference>
<gene>
    <name evidence="2" type="ORF">GCM10009019_21070</name>
</gene>
<accession>A0AAV3T3U1</accession>
<dbReference type="InterPro" id="IPR055951">
    <property type="entry name" value="DUF7529"/>
</dbReference>
<evidence type="ECO:0000313" key="3">
    <source>
        <dbReference type="Proteomes" id="UP001500194"/>
    </source>
</evidence>
<dbReference type="RefSeq" id="WP_227259801.1">
    <property type="nucleotide sequence ID" value="NZ_BAAADU010000002.1"/>
</dbReference>
<dbReference type="EMBL" id="BAAADU010000002">
    <property type="protein sequence ID" value="GAA0656830.1"/>
    <property type="molecule type" value="Genomic_DNA"/>
</dbReference>
<dbReference type="GeneID" id="68573213"/>
<proteinExistence type="predicted"/>
<feature type="region of interest" description="Disordered" evidence="1">
    <location>
        <begin position="1"/>
        <end position="23"/>
    </location>
</feature>
<dbReference type="Proteomes" id="UP001500194">
    <property type="component" value="Unassembled WGS sequence"/>
</dbReference>
<dbReference type="AlphaFoldDB" id="A0AAV3T3U1"/>
<organism evidence="2 3">
    <name type="scientific">Salarchaeum japonicum</name>
    <dbReference type="NCBI Taxonomy" id="555573"/>
    <lineage>
        <taxon>Archaea</taxon>
        <taxon>Methanobacteriati</taxon>
        <taxon>Methanobacteriota</taxon>
        <taxon>Stenosarchaea group</taxon>
        <taxon>Halobacteria</taxon>
        <taxon>Halobacteriales</taxon>
        <taxon>Halobacteriaceae</taxon>
    </lineage>
</organism>
<evidence type="ECO:0000313" key="2">
    <source>
        <dbReference type="EMBL" id="GAA0656830.1"/>
    </source>
</evidence>